<dbReference type="EMBL" id="JAJSOJ010000015">
    <property type="protein sequence ID" value="MCE0743304.1"/>
    <property type="molecule type" value="Genomic_DNA"/>
</dbReference>
<protein>
    <submittedName>
        <fullName evidence="1">Uncharacterized protein</fullName>
    </submittedName>
</protein>
<organism evidence="1 2">
    <name type="scientific">Acetobacter sicerae</name>
    <dbReference type="NCBI Taxonomy" id="85325"/>
    <lineage>
        <taxon>Bacteria</taxon>
        <taxon>Pseudomonadati</taxon>
        <taxon>Pseudomonadota</taxon>
        <taxon>Alphaproteobacteria</taxon>
        <taxon>Acetobacterales</taxon>
        <taxon>Acetobacteraceae</taxon>
        <taxon>Acetobacter</taxon>
    </lineage>
</organism>
<reference evidence="1 2" key="1">
    <citation type="submission" date="2021-12" db="EMBL/GenBank/DDBJ databases">
        <title>Genome sequence of Acetobacter sicerae DmPark20a_162.</title>
        <authorList>
            <person name="Chaston J.M."/>
        </authorList>
    </citation>
    <scope>NUCLEOTIDE SEQUENCE [LARGE SCALE GENOMIC DNA]</scope>
    <source>
        <strain evidence="1 2">DmPark20a_162</strain>
    </source>
</reference>
<gene>
    <name evidence="1" type="ORF">LWC05_05280</name>
</gene>
<proteinExistence type="predicted"/>
<evidence type="ECO:0000313" key="1">
    <source>
        <dbReference type="EMBL" id="MCE0743304.1"/>
    </source>
</evidence>
<name>A0ABS8VUL0_9PROT</name>
<keyword evidence="2" id="KW-1185">Reference proteome</keyword>
<sequence>MVIKITCQQVGLRRPDRPLILPTFSAAHHIPLSVHDQRKTGNAALPVFRLAAHSVTTGVHITLLGTNFLSKFSSKKSVVFLESFGKSFSKTLKNLSRVTNSFYFSVFQHIFKSDVVLLALQGCSSSTLSKCAADHISWAKIIGLLPITTSLHLTKDYFDLLHPS</sequence>
<dbReference type="Proteomes" id="UP001521074">
    <property type="component" value="Unassembled WGS sequence"/>
</dbReference>
<accession>A0ABS8VUL0</accession>
<comment type="caution">
    <text evidence="1">The sequence shown here is derived from an EMBL/GenBank/DDBJ whole genome shotgun (WGS) entry which is preliminary data.</text>
</comment>
<evidence type="ECO:0000313" key="2">
    <source>
        <dbReference type="Proteomes" id="UP001521074"/>
    </source>
</evidence>
<dbReference type="RefSeq" id="WP_232876841.1">
    <property type="nucleotide sequence ID" value="NZ_JAJSOJ010000015.1"/>
</dbReference>